<evidence type="ECO:0000256" key="1">
    <source>
        <dbReference type="ARBA" id="ARBA00022603"/>
    </source>
</evidence>
<dbReference type="CDD" id="cd02440">
    <property type="entry name" value="AdoMet_MTases"/>
    <property type="match status" value="1"/>
</dbReference>
<dbReference type="InterPro" id="IPR050362">
    <property type="entry name" value="Cation-dep_OMT"/>
</dbReference>
<organism evidence="4 5">
    <name type="scientific">Arthrobacter woluwensis</name>
    <dbReference type="NCBI Taxonomy" id="156980"/>
    <lineage>
        <taxon>Bacteria</taxon>
        <taxon>Bacillati</taxon>
        <taxon>Actinomycetota</taxon>
        <taxon>Actinomycetes</taxon>
        <taxon>Micrococcales</taxon>
        <taxon>Micrococcaceae</taxon>
        <taxon>Arthrobacter</taxon>
    </lineage>
</organism>
<evidence type="ECO:0000313" key="4">
    <source>
        <dbReference type="EMBL" id="SEB83664.1"/>
    </source>
</evidence>
<reference evidence="4 5" key="1">
    <citation type="submission" date="2016-10" db="EMBL/GenBank/DDBJ databases">
        <authorList>
            <person name="de Groot N.N."/>
        </authorList>
    </citation>
    <scope>NUCLEOTIDE SEQUENCE [LARGE SCALE GENOMIC DNA]</scope>
    <source>
        <strain evidence="4 5">DSM 10495</strain>
    </source>
</reference>
<dbReference type="PANTHER" id="PTHR10509">
    <property type="entry name" value="O-METHYLTRANSFERASE-RELATED"/>
    <property type="match status" value="1"/>
</dbReference>
<dbReference type="Proteomes" id="UP000182652">
    <property type="component" value="Unassembled WGS sequence"/>
</dbReference>
<dbReference type="GO" id="GO:0008171">
    <property type="term" value="F:O-methyltransferase activity"/>
    <property type="evidence" value="ECO:0007669"/>
    <property type="project" value="InterPro"/>
</dbReference>
<sequence length="210" mass="22327">MSTDKSTSWSFTEGLPEEDQVLLRARERAFDLGVPAVSAGTGTALSVLAATAKARTAVEIGTGAGVSGVYLLRGLSPQAVLTSIDHDVEHLRAARVAFAEAGVPANRTRTISGRAQDVLPRLTDSAYDLVFIDADKAQAPFYVTQALRLLKPGGVLLLNDALDRDRVSNPANRDQTTVALRQLIKSLREDEGVLTTVFTTGDGLLAAVKR</sequence>
<keyword evidence="3" id="KW-0949">S-adenosyl-L-methionine</keyword>
<dbReference type="InterPro" id="IPR029063">
    <property type="entry name" value="SAM-dependent_MTases_sf"/>
</dbReference>
<dbReference type="AlphaFoldDB" id="A0A1H4MLM2"/>
<name>A0A1H4MLM2_9MICC</name>
<dbReference type="Pfam" id="PF01596">
    <property type="entry name" value="Methyltransf_3"/>
    <property type="match status" value="1"/>
</dbReference>
<dbReference type="PROSITE" id="PS51682">
    <property type="entry name" value="SAM_OMT_I"/>
    <property type="match status" value="1"/>
</dbReference>
<dbReference type="STRING" id="156980.SAMN04489745_1381"/>
<dbReference type="EMBL" id="FNSN01000003">
    <property type="protein sequence ID" value="SEB83664.1"/>
    <property type="molecule type" value="Genomic_DNA"/>
</dbReference>
<dbReference type="InterPro" id="IPR002935">
    <property type="entry name" value="SAM_O-MeTrfase"/>
</dbReference>
<evidence type="ECO:0000313" key="5">
    <source>
        <dbReference type="Proteomes" id="UP000182652"/>
    </source>
</evidence>
<accession>A0A1H4MLM2</accession>
<evidence type="ECO:0000256" key="3">
    <source>
        <dbReference type="ARBA" id="ARBA00022691"/>
    </source>
</evidence>
<keyword evidence="1 4" id="KW-0489">Methyltransferase</keyword>
<gene>
    <name evidence="4" type="ORF">SAMN04489745_1381</name>
</gene>
<proteinExistence type="predicted"/>
<dbReference type="SUPFAM" id="SSF53335">
    <property type="entry name" value="S-adenosyl-L-methionine-dependent methyltransferases"/>
    <property type="match status" value="1"/>
</dbReference>
<keyword evidence="5" id="KW-1185">Reference proteome</keyword>
<evidence type="ECO:0000256" key="2">
    <source>
        <dbReference type="ARBA" id="ARBA00022679"/>
    </source>
</evidence>
<dbReference type="RefSeq" id="WP_066211223.1">
    <property type="nucleotide sequence ID" value="NZ_FNSN01000003.1"/>
</dbReference>
<keyword evidence="2 4" id="KW-0808">Transferase</keyword>
<dbReference type="GO" id="GO:0032259">
    <property type="term" value="P:methylation"/>
    <property type="evidence" value="ECO:0007669"/>
    <property type="project" value="UniProtKB-KW"/>
</dbReference>
<protein>
    <submittedName>
        <fullName evidence="4">Predicted O-methyltransferase YrrM</fullName>
    </submittedName>
</protein>
<dbReference type="Gene3D" id="3.40.50.150">
    <property type="entry name" value="Vaccinia Virus protein VP39"/>
    <property type="match status" value="1"/>
</dbReference>
<dbReference type="PANTHER" id="PTHR10509:SF85">
    <property type="entry name" value="O-METHYLTRANSFERASE RV1220C-RELATED"/>
    <property type="match status" value="1"/>
</dbReference>
<dbReference type="GO" id="GO:0008757">
    <property type="term" value="F:S-adenosylmethionine-dependent methyltransferase activity"/>
    <property type="evidence" value="ECO:0007669"/>
    <property type="project" value="TreeGrafter"/>
</dbReference>